<dbReference type="InterPro" id="IPR058240">
    <property type="entry name" value="rSAM_sf"/>
</dbReference>
<dbReference type="InterPro" id="IPR003698">
    <property type="entry name" value="Lipoyl_synth"/>
</dbReference>
<dbReference type="EMBL" id="CP002048">
    <property type="protein sequence ID" value="ADI02925.1"/>
    <property type="molecule type" value="Genomic_DNA"/>
</dbReference>
<keyword evidence="1 8" id="KW-0004">4Fe-4S</keyword>
<accession>D7CJH0</accession>
<dbReference type="GO" id="GO:0009249">
    <property type="term" value="P:protein lipoylation"/>
    <property type="evidence" value="ECO:0007669"/>
    <property type="project" value="UniProtKB-UniRule"/>
</dbReference>
<evidence type="ECO:0000256" key="1">
    <source>
        <dbReference type="ARBA" id="ARBA00022485"/>
    </source>
</evidence>
<dbReference type="GO" id="GO:0005737">
    <property type="term" value="C:cytoplasm"/>
    <property type="evidence" value="ECO:0007669"/>
    <property type="project" value="UniProtKB-SubCell"/>
</dbReference>
<dbReference type="SFLD" id="SFLDF00271">
    <property type="entry name" value="lipoyl_synthase"/>
    <property type="match status" value="1"/>
</dbReference>
<reference evidence="11" key="1">
    <citation type="journal article" date="2010" name="Stand. Genomic Sci.">
        <title>Complete genome sequence of Syntrophothermus lipocalidus type strain (TGB-C1T).</title>
        <authorList>
            <consortium name="US DOE Joint Genome Institute (JGI-PGF)"/>
            <person name="Djao O."/>
            <person name="Zhang X."/>
            <person name="Lucas S."/>
            <person name="Lapidus A."/>
            <person name="Glavina Del Rio T."/>
            <person name="Nolan M."/>
            <person name="Tice H."/>
            <person name="Cheng J."/>
            <person name="Han C."/>
            <person name="Tapia R."/>
            <person name="Goodwin L."/>
            <person name="Pitluck S."/>
            <person name="Liolios K."/>
            <person name="Ivanova N."/>
            <person name="Mavromatis K."/>
            <person name="Mikhailova N."/>
            <person name="Ovchinnikova G."/>
            <person name="Pati A."/>
            <person name="Brambilla E."/>
            <person name="Chen A."/>
            <person name="Palaniappan K."/>
            <person name="Land M."/>
            <person name="Hauser L."/>
            <person name="Chang Y."/>
            <person name="Jeffries C."/>
            <person name="Rohde M."/>
            <person name="Sikorski J."/>
            <person name="Spring S."/>
            <person name="Goker M."/>
            <person name="Detter J."/>
            <person name="Woyke T."/>
            <person name="Bristow J."/>
            <person name="Eisen J."/>
            <person name="Markowitz V."/>
            <person name="Hugenholtz P."/>
            <person name="Kyrpides N."/>
            <person name="Klenk H."/>
        </authorList>
    </citation>
    <scope>NUCLEOTIDE SEQUENCE [LARGE SCALE GENOMIC DNA]</scope>
    <source>
        <strain evidence="11">DSM 12680 / TGB-C1</strain>
    </source>
</reference>
<dbReference type="PIRSF" id="PIRSF005963">
    <property type="entry name" value="Lipoyl_synth"/>
    <property type="match status" value="1"/>
</dbReference>
<keyword evidence="11" id="KW-1185">Reference proteome</keyword>
<dbReference type="Proteomes" id="UP000000378">
    <property type="component" value="Chromosome"/>
</dbReference>
<dbReference type="GO" id="GO:0046872">
    <property type="term" value="F:metal ion binding"/>
    <property type="evidence" value="ECO:0007669"/>
    <property type="project" value="UniProtKB-KW"/>
</dbReference>
<dbReference type="HAMAP" id="MF_00206">
    <property type="entry name" value="Lipoyl_synth"/>
    <property type="match status" value="1"/>
</dbReference>
<comment type="subcellular location">
    <subcellularLocation>
        <location evidence="8">Cytoplasm</location>
    </subcellularLocation>
</comment>
<dbReference type="GO" id="GO:0051539">
    <property type="term" value="F:4 iron, 4 sulfur cluster binding"/>
    <property type="evidence" value="ECO:0007669"/>
    <property type="project" value="UniProtKB-UniRule"/>
</dbReference>
<feature type="binding site" evidence="8">
    <location>
        <position position="75"/>
    </location>
    <ligand>
        <name>[4Fe-4S] cluster</name>
        <dbReference type="ChEBI" id="CHEBI:49883"/>
        <label>2</label>
        <note>4Fe-4S-S-AdoMet</note>
    </ligand>
</feature>
<reference evidence="10 11" key="2">
    <citation type="journal article" date="2010" name="Stand. Genomic Sci.">
        <title>Complete genome sequence of Syntrophothermus lipocalidus type strain (TGB-C1).</title>
        <authorList>
            <person name="Djao O.D."/>
            <person name="Zhang X."/>
            <person name="Lucas S."/>
            <person name="Lapidus A."/>
            <person name="Del Rio T.G."/>
            <person name="Nolan M."/>
            <person name="Tice H."/>
            <person name="Cheng J.F."/>
            <person name="Han C."/>
            <person name="Tapia R."/>
            <person name="Goodwin L."/>
            <person name="Pitluck S."/>
            <person name="Liolios K."/>
            <person name="Ivanova N."/>
            <person name="Mavromatis K."/>
            <person name="Mikhailova N."/>
            <person name="Ovchinnikova G."/>
            <person name="Pati A."/>
            <person name="Brambilla E."/>
            <person name="Chen A."/>
            <person name="Palaniappan K."/>
            <person name="Land M."/>
            <person name="Hauser L."/>
            <person name="Chang Y.J."/>
            <person name="Jeffries C.D."/>
            <person name="Rohde M."/>
            <person name="Sikorski J."/>
            <person name="Spring S."/>
            <person name="Goker M."/>
            <person name="Detter J.C."/>
            <person name="Woyke T."/>
            <person name="Bristow J."/>
            <person name="Eisen J.A."/>
            <person name="Markowitz V."/>
            <person name="Hugenholtz P."/>
            <person name="Kyrpides N.C."/>
            <person name="Klenk H.P."/>
        </authorList>
    </citation>
    <scope>NUCLEOTIDE SEQUENCE [LARGE SCALE GENOMIC DNA]</scope>
    <source>
        <strain evidence="11">DSM 12680 / TGB-C1</strain>
    </source>
</reference>
<dbReference type="PANTHER" id="PTHR10949:SF0">
    <property type="entry name" value="LIPOYL SYNTHASE, MITOCHONDRIAL"/>
    <property type="match status" value="1"/>
</dbReference>
<evidence type="ECO:0000256" key="3">
    <source>
        <dbReference type="ARBA" id="ARBA00022691"/>
    </source>
</evidence>
<dbReference type="SFLD" id="SFLDG01058">
    <property type="entry name" value="lipoyl_synthase_like"/>
    <property type="match status" value="1"/>
</dbReference>
<dbReference type="SMART" id="SM00729">
    <property type="entry name" value="Elp3"/>
    <property type="match status" value="1"/>
</dbReference>
<dbReference type="PANTHER" id="PTHR10949">
    <property type="entry name" value="LIPOYL SYNTHASE"/>
    <property type="match status" value="1"/>
</dbReference>
<organism evidence="10 11">
    <name type="scientific">Syntrophothermus lipocalidus (strain DSM 12680 / TGB-C1)</name>
    <dbReference type="NCBI Taxonomy" id="643648"/>
    <lineage>
        <taxon>Bacteria</taxon>
        <taxon>Bacillati</taxon>
        <taxon>Bacillota</taxon>
        <taxon>Clostridia</taxon>
        <taxon>Eubacteriales</taxon>
        <taxon>Syntrophomonadaceae</taxon>
        <taxon>Syntrophothermus</taxon>
    </lineage>
</organism>
<keyword evidence="8" id="KW-0963">Cytoplasm</keyword>
<feature type="binding site" evidence="8">
    <location>
        <position position="53"/>
    </location>
    <ligand>
        <name>[4Fe-4S] cluster</name>
        <dbReference type="ChEBI" id="CHEBI:49883"/>
        <label>1</label>
    </ligand>
</feature>
<dbReference type="RefSeq" id="WP_013176327.1">
    <property type="nucleotide sequence ID" value="NC_014220.1"/>
</dbReference>
<keyword evidence="6 8" id="KW-0411">Iron-sulfur</keyword>
<dbReference type="UniPathway" id="UPA00538">
    <property type="reaction ID" value="UER00593"/>
</dbReference>
<dbReference type="SFLD" id="SFLDS00029">
    <property type="entry name" value="Radical_SAM"/>
    <property type="match status" value="1"/>
</dbReference>
<feature type="binding site" evidence="8">
    <location>
        <position position="47"/>
    </location>
    <ligand>
        <name>[4Fe-4S] cluster</name>
        <dbReference type="ChEBI" id="CHEBI:49883"/>
        <label>1</label>
    </ligand>
</feature>
<feature type="binding site" evidence="8">
    <location>
        <position position="68"/>
    </location>
    <ligand>
        <name>[4Fe-4S] cluster</name>
        <dbReference type="ChEBI" id="CHEBI:49883"/>
        <label>2</label>
        <note>4Fe-4S-S-AdoMet</note>
    </ligand>
</feature>
<evidence type="ECO:0000256" key="2">
    <source>
        <dbReference type="ARBA" id="ARBA00022679"/>
    </source>
</evidence>
<name>D7CJH0_SYNLT</name>
<evidence type="ECO:0000313" key="10">
    <source>
        <dbReference type="EMBL" id="ADI02925.1"/>
    </source>
</evidence>
<dbReference type="EC" id="2.8.1.8" evidence="8"/>
<dbReference type="InterPro" id="IPR006638">
    <property type="entry name" value="Elp3/MiaA/NifB-like_rSAM"/>
</dbReference>
<dbReference type="NCBIfam" id="NF009544">
    <property type="entry name" value="PRK12928.1"/>
    <property type="match status" value="1"/>
</dbReference>
<evidence type="ECO:0000313" key="11">
    <source>
        <dbReference type="Proteomes" id="UP000000378"/>
    </source>
</evidence>
<dbReference type="Gene3D" id="3.20.20.70">
    <property type="entry name" value="Aldolase class I"/>
    <property type="match status" value="1"/>
</dbReference>
<dbReference type="InterPro" id="IPR013785">
    <property type="entry name" value="Aldolase_TIM"/>
</dbReference>
<evidence type="ECO:0000256" key="7">
    <source>
        <dbReference type="ARBA" id="ARBA00047326"/>
    </source>
</evidence>
<feature type="binding site" evidence="8">
    <location>
        <position position="72"/>
    </location>
    <ligand>
        <name>[4Fe-4S] cluster</name>
        <dbReference type="ChEBI" id="CHEBI:49883"/>
        <label>2</label>
        <note>4Fe-4S-S-AdoMet</note>
    </ligand>
</feature>
<dbReference type="NCBIfam" id="TIGR00510">
    <property type="entry name" value="lipA"/>
    <property type="match status" value="1"/>
</dbReference>
<keyword evidence="4 8" id="KW-0479">Metal-binding</keyword>
<comment type="pathway">
    <text evidence="8">Protein modification; protein lipoylation via endogenous pathway; protein N(6)-(lipoyl)lysine from octanoyl-[acyl-carrier-protein]: step 2/2.</text>
</comment>
<evidence type="ECO:0000256" key="8">
    <source>
        <dbReference type="HAMAP-Rule" id="MF_00206"/>
    </source>
</evidence>
<sequence length="302" mass="33716">MERTAVPRWLLETVRKAKRPENVTVYKDTSNEVTAHRLNTVCEEARCPNRGDCFSRGSATFMILGDVCTRNCRFCAVKNGHPLPVDREEPLRIKRAAQKMGLRHVVVTSVTRDDLADGGAEHFASVIRELRTLPGAPTVEVLVPDFKGYHEALNLVLESKPEVFAHNVEMVPRLYREVRPGAVYERSLDVLAAAQKESRPGTVTKSGFMLGLGETEAEVLALLEDLRDAGVALLTIGQYLAPSWRHYPVARYVTPEEFADWEKEAYKMGFLGVASGPLVRSSYQAGYYYRKVTGRVQAMASD</sequence>
<evidence type="ECO:0000256" key="4">
    <source>
        <dbReference type="ARBA" id="ARBA00022723"/>
    </source>
</evidence>
<evidence type="ECO:0000256" key="5">
    <source>
        <dbReference type="ARBA" id="ARBA00023004"/>
    </source>
</evidence>
<dbReference type="NCBIfam" id="NF004019">
    <property type="entry name" value="PRK05481.1"/>
    <property type="match status" value="1"/>
</dbReference>
<dbReference type="AlphaFoldDB" id="D7CJH0"/>
<dbReference type="KEGG" id="slp:Slip_2183"/>
<dbReference type="SUPFAM" id="SSF102114">
    <property type="entry name" value="Radical SAM enzymes"/>
    <property type="match status" value="1"/>
</dbReference>
<dbReference type="STRING" id="643648.Slip_2183"/>
<evidence type="ECO:0000259" key="9">
    <source>
        <dbReference type="PROSITE" id="PS51918"/>
    </source>
</evidence>
<dbReference type="CDD" id="cd01335">
    <property type="entry name" value="Radical_SAM"/>
    <property type="match status" value="1"/>
</dbReference>
<comment type="similarity">
    <text evidence="8">Belongs to the radical SAM superfamily. Lipoyl synthase family.</text>
</comment>
<dbReference type="InterPro" id="IPR007197">
    <property type="entry name" value="rSAM"/>
</dbReference>
<dbReference type="eggNOG" id="COG0320">
    <property type="taxonomic scope" value="Bacteria"/>
</dbReference>
<feature type="binding site" evidence="8">
    <location>
        <position position="282"/>
    </location>
    <ligand>
        <name>[4Fe-4S] cluster</name>
        <dbReference type="ChEBI" id="CHEBI:49883"/>
        <label>1</label>
    </ligand>
</feature>
<comment type="function">
    <text evidence="8">Catalyzes the radical-mediated insertion of two sulfur atoms into the C-6 and C-8 positions of the octanoyl moiety bound to the lipoyl domains of lipoate-dependent enzymes, thereby converting the octanoylated domains into lipoylated derivatives.</text>
</comment>
<proteinExistence type="inferred from homology"/>
<feature type="binding site" evidence="8">
    <location>
        <position position="42"/>
    </location>
    <ligand>
        <name>[4Fe-4S] cluster</name>
        <dbReference type="ChEBI" id="CHEBI:49883"/>
        <label>1</label>
    </ligand>
</feature>
<keyword evidence="2 8" id="KW-0808">Transferase</keyword>
<dbReference type="OrthoDB" id="9787898at2"/>
<keyword evidence="5 8" id="KW-0408">Iron</keyword>
<feature type="domain" description="Radical SAM core" evidence="9">
    <location>
        <begin position="54"/>
        <end position="271"/>
    </location>
</feature>
<dbReference type="PROSITE" id="PS51918">
    <property type="entry name" value="RADICAL_SAM"/>
    <property type="match status" value="1"/>
</dbReference>
<dbReference type="HOGENOM" id="CLU_033144_2_1_9"/>
<protein>
    <recommendedName>
        <fullName evidence="8">Lipoyl synthase</fullName>
        <ecNumber evidence="8">2.8.1.8</ecNumber>
    </recommendedName>
    <alternativeName>
        <fullName evidence="8">Lip-syn</fullName>
        <shortName evidence="8">LS</shortName>
    </alternativeName>
    <alternativeName>
        <fullName evidence="8">Lipoate synthase</fullName>
    </alternativeName>
    <alternativeName>
        <fullName evidence="8">Lipoic acid synthase</fullName>
    </alternativeName>
    <alternativeName>
        <fullName evidence="8">Sulfur insertion protein LipA</fullName>
    </alternativeName>
</protein>
<keyword evidence="3 8" id="KW-0949">S-adenosyl-L-methionine</keyword>
<gene>
    <name evidence="8" type="primary">lipA</name>
    <name evidence="10" type="ordered locus">Slip_2183</name>
</gene>
<comment type="cofactor">
    <cofactor evidence="8">
        <name>[4Fe-4S] cluster</name>
        <dbReference type="ChEBI" id="CHEBI:49883"/>
    </cofactor>
    <text evidence="8">Binds 2 [4Fe-4S] clusters per subunit. One cluster is coordinated with 3 cysteines and an exchangeable S-adenosyl-L-methionine.</text>
</comment>
<dbReference type="GO" id="GO:0016992">
    <property type="term" value="F:lipoate synthase activity"/>
    <property type="evidence" value="ECO:0007669"/>
    <property type="project" value="UniProtKB-UniRule"/>
</dbReference>
<dbReference type="Pfam" id="PF04055">
    <property type="entry name" value="Radical_SAM"/>
    <property type="match status" value="1"/>
</dbReference>
<comment type="catalytic activity">
    <reaction evidence="7 8">
        <text>[[Fe-S] cluster scaffold protein carrying a second [4Fe-4S](2+) cluster] + N(6)-octanoyl-L-lysyl-[protein] + 2 oxidized [2Fe-2S]-[ferredoxin] + 2 S-adenosyl-L-methionine + 4 H(+) = [[Fe-S] cluster scaffold protein] + N(6)-[(R)-dihydrolipoyl]-L-lysyl-[protein] + 4 Fe(3+) + 2 hydrogen sulfide + 2 5'-deoxyadenosine + 2 L-methionine + 2 reduced [2Fe-2S]-[ferredoxin]</text>
        <dbReference type="Rhea" id="RHEA:16585"/>
        <dbReference type="Rhea" id="RHEA-COMP:9928"/>
        <dbReference type="Rhea" id="RHEA-COMP:10000"/>
        <dbReference type="Rhea" id="RHEA-COMP:10001"/>
        <dbReference type="Rhea" id="RHEA-COMP:10475"/>
        <dbReference type="Rhea" id="RHEA-COMP:14568"/>
        <dbReference type="Rhea" id="RHEA-COMP:14569"/>
        <dbReference type="ChEBI" id="CHEBI:15378"/>
        <dbReference type="ChEBI" id="CHEBI:17319"/>
        <dbReference type="ChEBI" id="CHEBI:29034"/>
        <dbReference type="ChEBI" id="CHEBI:29919"/>
        <dbReference type="ChEBI" id="CHEBI:33722"/>
        <dbReference type="ChEBI" id="CHEBI:33737"/>
        <dbReference type="ChEBI" id="CHEBI:33738"/>
        <dbReference type="ChEBI" id="CHEBI:57844"/>
        <dbReference type="ChEBI" id="CHEBI:59789"/>
        <dbReference type="ChEBI" id="CHEBI:78809"/>
        <dbReference type="ChEBI" id="CHEBI:83100"/>
        <dbReference type="EC" id="2.8.1.8"/>
    </reaction>
</comment>
<evidence type="ECO:0000256" key="6">
    <source>
        <dbReference type="ARBA" id="ARBA00023014"/>
    </source>
</evidence>